<reference evidence="2 3" key="1">
    <citation type="submission" date="2023-05" db="EMBL/GenBank/DDBJ databases">
        <title>B98-5 Cell Line De Novo Hybrid Assembly: An Optical Mapping Approach.</title>
        <authorList>
            <person name="Kananen K."/>
            <person name="Auerbach J.A."/>
            <person name="Kautto E."/>
            <person name="Blachly J.S."/>
        </authorList>
    </citation>
    <scope>NUCLEOTIDE SEQUENCE [LARGE SCALE GENOMIC DNA]</scope>
    <source>
        <strain evidence="2">B95-8</strain>
        <tissue evidence="2">Cell line</tissue>
    </source>
</reference>
<dbReference type="Proteomes" id="UP001266305">
    <property type="component" value="Unassembled WGS sequence"/>
</dbReference>
<proteinExistence type="predicted"/>
<evidence type="ECO:0000256" key="1">
    <source>
        <dbReference type="SAM" id="MobiDB-lite"/>
    </source>
</evidence>
<name>A0ABQ9W406_SAGOE</name>
<accession>A0ABQ9W406</accession>
<feature type="compositionally biased region" description="Basic residues" evidence="1">
    <location>
        <begin position="8"/>
        <end position="30"/>
    </location>
</feature>
<feature type="non-terminal residue" evidence="2">
    <location>
        <position position="63"/>
    </location>
</feature>
<evidence type="ECO:0000313" key="3">
    <source>
        <dbReference type="Proteomes" id="UP001266305"/>
    </source>
</evidence>
<feature type="region of interest" description="Disordered" evidence="1">
    <location>
        <begin position="1"/>
        <end position="48"/>
    </location>
</feature>
<protein>
    <submittedName>
        <fullName evidence="2">Uncharacterized protein</fullName>
    </submittedName>
</protein>
<keyword evidence="3" id="KW-1185">Reference proteome</keyword>
<organism evidence="2 3">
    <name type="scientific">Saguinus oedipus</name>
    <name type="common">Cotton-top tamarin</name>
    <name type="synonym">Oedipomidas oedipus</name>
    <dbReference type="NCBI Taxonomy" id="9490"/>
    <lineage>
        <taxon>Eukaryota</taxon>
        <taxon>Metazoa</taxon>
        <taxon>Chordata</taxon>
        <taxon>Craniata</taxon>
        <taxon>Vertebrata</taxon>
        <taxon>Euteleostomi</taxon>
        <taxon>Mammalia</taxon>
        <taxon>Eutheria</taxon>
        <taxon>Euarchontoglires</taxon>
        <taxon>Primates</taxon>
        <taxon>Haplorrhini</taxon>
        <taxon>Platyrrhini</taxon>
        <taxon>Cebidae</taxon>
        <taxon>Callitrichinae</taxon>
        <taxon>Saguinus</taxon>
    </lineage>
</organism>
<sequence>MIKSFARGPKKSFTSHKPRKCTSCRPRVAKRTSGTAAAGREAAPSSRPALRPARCFCFLQPKI</sequence>
<evidence type="ECO:0000313" key="2">
    <source>
        <dbReference type="EMBL" id="KAK2116371.1"/>
    </source>
</evidence>
<comment type="caution">
    <text evidence="2">The sequence shown here is derived from an EMBL/GenBank/DDBJ whole genome shotgun (WGS) entry which is preliminary data.</text>
</comment>
<dbReference type="EMBL" id="JASSZA010000003">
    <property type="protein sequence ID" value="KAK2116371.1"/>
    <property type="molecule type" value="Genomic_DNA"/>
</dbReference>
<gene>
    <name evidence="2" type="ORF">P7K49_006997</name>
</gene>